<keyword evidence="9" id="KW-1185">Reference proteome</keyword>
<evidence type="ECO:0000256" key="8">
    <source>
        <dbReference type="SAM" id="Phobius"/>
    </source>
</evidence>
<sequence length="219" mass="24328">MATQTTTIETVSVVRPLKVISFICLLIAICLLLTCIATNSWLKSGGYKFGLFRECTAADRSSYVPGAPPPGKCQKLHRQPGDFLQYDCSELLTYIKAVTALLIIATILLLVALTMNGLGLCARIIQRKYTFYKIATYFALFSVLLDLISLIVFPACFYGEMKEHYGAGEWEFDWSYGIAWGATLFTFGAALLLICDKEHEEVCHKVKTVYNPPPELGAD</sequence>
<protein>
    <submittedName>
        <fullName evidence="10">Lipoma HMGIC fusion partner-like 2 protein</fullName>
    </submittedName>
</protein>
<name>A0A0N5ANJ7_9BILA</name>
<comment type="similarity">
    <text evidence="3">Belongs to the TMEM47 family.</text>
</comment>
<dbReference type="WBParaSite" id="SMUV_0000618501-mRNA-1">
    <property type="protein sequence ID" value="SMUV_0000618501-mRNA-1"/>
    <property type="gene ID" value="SMUV_0000618501"/>
</dbReference>
<dbReference type="GO" id="GO:0098609">
    <property type="term" value="P:cell-cell adhesion"/>
    <property type="evidence" value="ECO:0007669"/>
    <property type="project" value="TreeGrafter"/>
</dbReference>
<evidence type="ECO:0000256" key="2">
    <source>
        <dbReference type="ARBA" id="ARBA00004282"/>
    </source>
</evidence>
<keyword evidence="7 8" id="KW-0472">Membrane</keyword>
<evidence type="ECO:0000256" key="4">
    <source>
        <dbReference type="ARBA" id="ARBA00022692"/>
    </source>
</evidence>
<keyword evidence="6 8" id="KW-1133">Transmembrane helix</keyword>
<dbReference type="InterPro" id="IPR015664">
    <property type="entry name" value="P53_induced"/>
</dbReference>
<keyword evidence="5" id="KW-0965">Cell junction</keyword>
<evidence type="ECO:0000256" key="7">
    <source>
        <dbReference type="ARBA" id="ARBA00023136"/>
    </source>
</evidence>
<dbReference type="GO" id="GO:0005911">
    <property type="term" value="C:cell-cell junction"/>
    <property type="evidence" value="ECO:0007669"/>
    <property type="project" value="TreeGrafter"/>
</dbReference>
<dbReference type="InterPro" id="IPR004031">
    <property type="entry name" value="PMP22/EMP/MP20/Claudin"/>
</dbReference>
<keyword evidence="4 8" id="KW-0812">Transmembrane</keyword>
<feature type="transmembrane region" description="Helical" evidence="8">
    <location>
        <begin position="20"/>
        <end position="42"/>
    </location>
</feature>
<comment type="subcellular location">
    <subcellularLocation>
        <location evidence="2">Cell junction</location>
    </subcellularLocation>
    <subcellularLocation>
        <location evidence="1">Membrane</location>
        <topology evidence="1">Multi-pass membrane protein</topology>
    </subcellularLocation>
</comment>
<accession>A0A0N5ANJ7</accession>
<proteinExistence type="inferred from homology"/>
<dbReference type="STRING" id="451379.A0A0N5ANJ7"/>
<feature type="transmembrane region" description="Helical" evidence="8">
    <location>
        <begin position="91"/>
        <end position="113"/>
    </location>
</feature>
<evidence type="ECO:0000256" key="6">
    <source>
        <dbReference type="ARBA" id="ARBA00022989"/>
    </source>
</evidence>
<feature type="transmembrane region" description="Helical" evidence="8">
    <location>
        <begin position="134"/>
        <end position="154"/>
    </location>
</feature>
<reference evidence="10" key="1">
    <citation type="submission" date="2017-02" db="UniProtKB">
        <authorList>
            <consortium name="WormBaseParasite"/>
        </authorList>
    </citation>
    <scope>IDENTIFICATION</scope>
</reference>
<dbReference type="AlphaFoldDB" id="A0A0N5ANJ7"/>
<evidence type="ECO:0000313" key="10">
    <source>
        <dbReference type="WBParaSite" id="SMUV_0000618501-mRNA-1"/>
    </source>
</evidence>
<evidence type="ECO:0000313" key="9">
    <source>
        <dbReference type="Proteomes" id="UP000046393"/>
    </source>
</evidence>
<evidence type="ECO:0000256" key="3">
    <source>
        <dbReference type="ARBA" id="ARBA00008691"/>
    </source>
</evidence>
<dbReference type="PANTHER" id="PTHR14399:SF5">
    <property type="entry name" value="CELL JUNCTION PROTEIN VAB-9"/>
    <property type="match status" value="1"/>
</dbReference>
<dbReference type="GO" id="GO:0016020">
    <property type="term" value="C:membrane"/>
    <property type="evidence" value="ECO:0007669"/>
    <property type="project" value="UniProtKB-SubCell"/>
</dbReference>
<dbReference type="PANTHER" id="PTHR14399">
    <property type="entry name" value="P53-INDUCED PROTEIN RELATED"/>
    <property type="match status" value="1"/>
</dbReference>
<evidence type="ECO:0000256" key="1">
    <source>
        <dbReference type="ARBA" id="ARBA00004141"/>
    </source>
</evidence>
<feature type="transmembrane region" description="Helical" evidence="8">
    <location>
        <begin position="174"/>
        <end position="195"/>
    </location>
</feature>
<dbReference type="Gene3D" id="1.20.140.150">
    <property type="match status" value="1"/>
</dbReference>
<evidence type="ECO:0000256" key="5">
    <source>
        <dbReference type="ARBA" id="ARBA00022949"/>
    </source>
</evidence>
<dbReference type="Proteomes" id="UP000046393">
    <property type="component" value="Unplaced"/>
</dbReference>
<organism evidence="9 10">
    <name type="scientific">Syphacia muris</name>
    <dbReference type="NCBI Taxonomy" id="451379"/>
    <lineage>
        <taxon>Eukaryota</taxon>
        <taxon>Metazoa</taxon>
        <taxon>Ecdysozoa</taxon>
        <taxon>Nematoda</taxon>
        <taxon>Chromadorea</taxon>
        <taxon>Rhabditida</taxon>
        <taxon>Spirurina</taxon>
        <taxon>Oxyuridomorpha</taxon>
        <taxon>Oxyuroidea</taxon>
        <taxon>Oxyuridae</taxon>
        <taxon>Syphacia</taxon>
    </lineage>
</organism>
<dbReference type="Pfam" id="PF00822">
    <property type="entry name" value="PMP22_Claudin"/>
    <property type="match status" value="1"/>
</dbReference>